<protein>
    <submittedName>
        <fullName evidence="1">Uncharacterized protein</fullName>
    </submittedName>
</protein>
<organism evidence="1 2">
    <name type="scientific">Salix dunnii</name>
    <dbReference type="NCBI Taxonomy" id="1413687"/>
    <lineage>
        <taxon>Eukaryota</taxon>
        <taxon>Viridiplantae</taxon>
        <taxon>Streptophyta</taxon>
        <taxon>Embryophyta</taxon>
        <taxon>Tracheophyta</taxon>
        <taxon>Spermatophyta</taxon>
        <taxon>Magnoliopsida</taxon>
        <taxon>eudicotyledons</taxon>
        <taxon>Gunneridae</taxon>
        <taxon>Pentapetalae</taxon>
        <taxon>rosids</taxon>
        <taxon>fabids</taxon>
        <taxon>Malpighiales</taxon>
        <taxon>Salicaceae</taxon>
        <taxon>Saliceae</taxon>
        <taxon>Salix</taxon>
    </lineage>
</organism>
<reference evidence="1 2" key="1">
    <citation type="submission" date="2020-10" db="EMBL/GenBank/DDBJ databases">
        <title>Plant Genome Project.</title>
        <authorList>
            <person name="Zhang R.-G."/>
        </authorList>
    </citation>
    <scope>NUCLEOTIDE SEQUENCE [LARGE SCALE GENOMIC DNA]</scope>
    <source>
        <strain evidence="1">FAFU-HL-1</strain>
        <tissue evidence="1">Leaf</tissue>
    </source>
</reference>
<dbReference type="Proteomes" id="UP000657918">
    <property type="component" value="Chromosome 16"/>
</dbReference>
<sequence length="89" mass="9977">MSDLVKFYLLNFCQMSGKWYDGYGRVFITVKLWPYLIINLTFPGPTGRRSIYILSSNDDAFLAQTKAMKAQAAGPRAAPVPLALDDDKI</sequence>
<keyword evidence="2" id="KW-1185">Reference proteome</keyword>
<name>A0A835JBR7_9ROSI</name>
<evidence type="ECO:0000313" key="2">
    <source>
        <dbReference type="Proteomes" id="UP000657918"/>
    </source>
</evidence>
<comment type="caution">
    <text evidence="1">The sequence shown here is derived from an EMBL/GenBank/DDBJ whole genome shotgun (WGS) entry which is preliminary data.</text>
</comment>
<proteinExistence type="predicted"/>
<dbReference type="EMBL" id="JADGMS010000016">
    <property type="protein sequence ID" value="KAF9665943.1"/>
    <property type="molecule type" value="Genomic_DNA"/>
</dbReference>
<evidence type="ECO:0000313" key="1">
    <source>
        <dbReference type="EMBL" id="KAF9665943.1"/>
    </source>
</evidence>
<accession>A0A835JBR7</accession>
<dbReference type="AlphaFoldDB" id="A0A835JBR7"/>
<gene>
    <name evidence="1" type="ORF">SADUNF_Sadunf16G0177700</name>
</gene>